<name>A0A179UEM6_BLAGS</name>
<accession>A0A179UEM6</accession>
<dbReference type="VEuPathDB" id="FungiDB:BDBG_02666"/>
<dbReference type="RefSeq" id="XP_031577237.1">
    <property type="nucleotide sequence ID" value="XM_031720894.1"/>
</dbReference>
<dbReference type="EMBL" id="GG657451">
    <property type="protein sequence ID" value="OAT06475.1"/>
    <property type="molecule type" value="Genomic_DNA"/>
</dbReference>
<dbReference type="KEGG" id="bgh:BDBG_02666"/>
<protein>
    <submittedName>
        <fullName evidence="1">Uncharacterized protein</fullName>
    </submittedName>
</protein>
<evidence type="ECO:0000313" key="1">
    <source>
        <dbReference type="EMBL" id="OAT06475.1"/>
    </source>
</evidence>
<dbReference type="Proteomes" id="UP000002038">
    <property type="component" value="Unassembled WGS sequence"/>
</dbReference>
<keyword evidence="2" id="KW-1185">Reference proteome</keyword>
<dbReference type="OrthoDB" id="4184572at2759"/>
<dbReference type="STRING" id="559298.A0A179UEM6"/>
<dbReference type="GeneID" id="8505995"/>
<evidence type="ECO:0000313" key="2">
    <source>
        <dbReference type="Proteomes" id="UP000002038"/>
    </source>
</evidence>
<sequence length="113" mass="12769">MDNTHPTYQFTFTCTHPTGKVSYTAGVPVSEDAEQTTWPEIGVQLPEYTIEQHAAQLGKEAAQLQALKEQSLVPFSILIPFLESCVELAKKAYWFCNAFTYDTYLHASPPRRQ</sequence>
<proteinExistence type="predicted"/>
<reference evidence="2" key="1">
    <citation type="journal article" date="2015" name="PLoS Genet.">
        <title>The dynamic genome and transcriptome of the human fungal pathogen Blastomyces and close relative Emmonsia.</title>
        <authorList>
            <person name="Munoz J.F."/>
            <person name="Gauthier G.M."/>
            <person name="Desjardins C.A."/>
            <person name="Gallo J.E."/>
            <person name="Holder J."/>
            <person name="Sullivan T.D."/>
            <person name="Marty A.J."/>
            <person name="Carmen J.C."/>
            <person name="Chen Z."/>
            <person name="Ding L."/>
            <person name="Gujja S."/>
            <person name="Magrini V."/>
            <person name="Misas E."/>
            <person name="Mitreva M."/>
            <person name="Priest M."/>
            <person name="Saif S."/>
            <person name="Whiston E.A."/>
            <person name="Young S."/>
            <person name="Zeng Q."/>
            <person name="Goldman W.E."/>
            <person name="Mardis E.R."/>
            <person name="Taylor J.W."/>
            <person name="McEwen J.G."/>
            <person name="Clay O.K."/>
            <person name="Klein B.S."/>
            <person name="Cuomo C.A."/>
        </authorList>
    </citation>
    <scope>NUCLEOTIDE SEQUENCE [LARGE SCALE GENOMIC DNA]</scope>
    <source>
        <strain evidence="2">SLH14081</strain>
    </source>
</reference>
<gene>
    <name evidence="1" type="ORF">BDBG_02666</name>
</gene>
<dbReference type="AlphaFoldDB" id="A0A179UEM6"/>
<organism evidence="1 2">
    <name type="scientific">Blastomyces gilchristii (strain SLH14081)</name>
    <name type="common">Blastomyces dermatitidis</name>
    <dbReference type="NCBI Taxonomy" id="559298"/>
    <lineage>
        <taxon>Eukaryota</taxon>
        <taxon>Fungi</taxon>
        <taxon>Dikarya</taxon>
        <taxon>Ascomycota</taxon>
        <taxon>Pezizomycotina</taxon>
        <taxon>Eurotiomycetes</taxon>
        <taxon>Eurotiomycetidae</taxon>
        <taxon>Onygenales</taxon>
        <taxon>Ajellomycetaceae</taxon>
        <taxon>Blastomyces</taxon>
    </lineage>
</organism>